<dbReference type="InterPro" id="IPR001179">
    <property type="entry name" value="PPIase_FKBP_dom"/>
</dbReference>
<dbReference type="PROSITE" id="PS51257">
    <property type="entry name" value="PROKAR_LIPOPROTEIN"/>
    <property type="match status" value="1"/>
</dbReference>
<feature type="domain" description="PPIase FKBP-type" evidence="4">
    <location>
        <begin position="90"/>
        <end position="177"/>
    </location>
</feature>
<keyword evidence="3" id="KW-0732">Signal</keyword>
<evidence type="ECO:0000313" key="6">
    <source>
        <dbReference type="Proteomes" id="UP000719267"/>
    </source>
</evidence>
<feature type="signal peptide" evidence="3">
    <location>
        <begin position="1"/>
        <end position="16"/>
    </location>
</feature>
<comment type="similarity">
    <text evidence="2">Belongs to the FKBP-type PPIase family.</text>
</comment>
<keyword evidence="1 2" id="KW-0413">Isomerase</keyword>
<dbReference type="Pfam" id="PF00254">
    <property type="entry name" value="FKBP_C"/>
    <property type="match status" value="1"/>
</dbReference>
<name>A0ABS6W000_9FLAO</name>
<gene>
    <name evidence="5" type="primary">gldI</name>
    <name evidence="5" type="ORF">KW502_05050</name>
</gene>
<dbReference type="InterPro" id="IPR019869">
    <property type="entry name" value="Motility-assoc_PPIase_GldI"/>
</dbReference>
<dbReference type="RefSeq" id="WP_219039444.1">
    <property type="nucleotide sequence ID" value="NZ_JAHWDF010000004.1"/>
</dbReference>
<reference evidence="5 6" key="1">
    <citation type="submission" date="2021-07" db="EMBL/GenBank/DDBJ databases">
        <title>Mesonia aestuariivivens sp. nov., isolated from a tidal flat.</title>
        <authorList>
            <person name="Kim Y.-O."/>
            <person name="Yoon J.-H."/>
        </authorList>
    </citation>
    <scope>NUCLEOTIDE SEQUENCE [LARGE SCALE GENOMIC DNA]</scope>
    <source>
        <strain evidence="5 6">JHPTF-M18</strain>
    </source>
</reference>
<proteinExistence type="inferred from homology"/>
<evidence type="ECO:0000256" key="2">
    <source>
        <dbReference type="RuleBase" id="RU003915"/>
    </source>
</evidence>
<comment type="caution">
    <text evidence="5">The sequence shown here is derived from an EMBL/GenBank/DDBJ whole genome shotgun (WGS) entry which is preliminary data.</text>
</comment>
<keyword evidence="1 2" id="KW-0697">Rotamase</keyword>
<evidence type="ECO:0000256" key="1">
    <source>
        <dbReference type="PROSITE-ProRule" id="PRU00277"/>
    </source>
</evidence>
<sequence length="183" mass="20947">MKHKLLIISLAFLALASCKTPEARKPVSQNSGSFFKESVKRNQQLVAQEEERISEIIQKDTAHNYISSSDGFWYYYNQKSTQDSISPDYGDLVNFNYNISTLEGTSIYSTEEIGTREYKIDQENVFNGLRQGLKMMKEGETLTFLFPSHKAFGYYGDNEKIGRNVPIKSTITLNKITKEDKLN</sequence>
<organism evidence="5 6">
    <name type="scientific">Mesonia aestuariivivens</name>
    <dbReference type="NCBI Taxonomy" id="2796128"/>
    <lineage>
        <taxon>Bacteria</taxon>
        <taxon>Pseudomonadati</taxon>
        <taxon>Bacteroidota</taxon>
        <taxon>Flavobacteriia</taxon>
        <taxon>Flavobacteriales</taxon>
        <taxon>Flavobacteriaceae</taxon>
        <taxon>Mesonia</taxon>
    </lineage>
</organism>
<protein>
    <recommendedName>
        <fullName evidence="2">Peptidyl-prolyl cis-trans isomerase</fullName>
        <ecNumber evidence="2">5.2.1.8</ecNumber>
    </recommendedName>
</protein>
<evidence type="ECO:0000313" key="5">
    <source>
        <dbReference type="EMBL" id="MBW2961161.1"/>
    </source>
</evidence>
<evidence type="ECO:0000259" key="4">
    <source>
        <dbReference type="PROSITE" id="PS50059"/>
    </source>
</evidence>
<dbReference type="Proteomes" id="UP000719267">
    <property type="component" value="Unassembled WGS sequence"/>
</dbReference>
<feature type="chain" id="PRO_5047488155" description="Peptidyl-prolyl cis-trans isomerase" evidence="3">
    <location>
        <begin position="17"/>
        <end position="183"/>
    </location>
</feature>
<accession>A0ABS6W000</accession>
<dbReference type="EMBL" id="JAHWDF010000004">
    <property type="protein sequence ID" value="MBW2961161.1"/>
    <property type="molecule type" value="Genomic_DNA"/>
</dbReference>
<evidence type="ECO:0000256" key="3">
    <source>
        <dbReference type="SAM" id="SignalP"/>
    </source>
</evidence>
<dbReference type="PROSITE" id="PS50059">
    <property type="entry name" value="FKBP_PPIASE"/>
    <property type="match status" value="1"/>
</dbReference>
<comment type="catalytic activity">
    <reaction evidence="1 2">
        <text>[protein]-peptidylproline (omega=180) = [protein]-peptidylproline (omega=0)</text>
        <dbReference type="Rhea" id="RHEA:16237"/>
        <dbReference type="Rhea" id="RHEA-COMP:10747"/>
        <dbReference type="Rhea" id="RHEA-COMP:10748"/>
        <dbReference type="ChEBI" id="CHEBI:83833"/>
        <dbReference type="ChEBI" id="CHEBI:83834"/>
        <dbReference type="EC" id="5.2.1.8"/>
    </reaction>
</comment>
<dbReference type="EC" id="5.2.1.8" evidence="2"/>
<keyword evidence="6" id="KW-1185">Reference proteome</keyword>
<dbReference type="NCBIfam" id="TIGR03516">
    <property type="entry name" value="ppisom_GldI"/>
    <property type="match status" value="1"/>
</dbReference>